<evidence type="ECO:0000313" key="2">
    <source>
        <dbReference type="Proteomes" id="UP001209694"/>
    </source>
</evidence>
<reference evidence="1" key="1">
    <citation type="submission" date="2022-06" db="EMBL/GenBank/DDBJ databases">
        <title>Leptospira isolates from biofilms formed at urban environments.</title>
        <authorList>
            <person name="Ribeiro P.S."/>
            <person name="Sousa T."/>
            <person name="Carvalho N."/>
            <person name="Aburjaile F."/>
            <person name="Neves F."/>
            <person name="Oliveira D."/>
            <person name="Blanco L."/>
            <person name="Lima J."/>
            <person name="Costa F."/>
            <person name="Brenig B."/>
            <person name="Soares S."/>
            <person name="Ramos R."/>
            <person name="Goes-Neto A."/>
            <person name="Matiuzzi M."/>
            <person name="Azevedo V."/>
            <person name="Ristow P."/>
        </authorList>
    </citation>
    <scope>NUCLEOTIDE SEQUENCE</scope>
    <source>
        <strain evidence="1">VSF7</strain>
    </source>
</reference>
<comment type="caution">
    <text evidence="1">The sequence shown here is derived from an EMBL/GenBank/DDBJ whole genome shotgun (WGS) entry which is preliminary data.</text>
</comment>
<accession>A0AAW5V9B9</accession>
<dbReference type="EMBL" id="JAMQQD010000002">
    <property type="protein sequence ID" value="MCW7514557.1"/>
    <property type="molecule type" value="Genomic_DNA"/>
</dbReference>
<protein>
    <submittedName>
        <fullName evidence="1">Uncharacterized protein</fullName>
    </submittedName>
</protein>
<dbReference type="Proteomes" id="UP001209694">
    <property type="component" value="Unassembled WGS sequence"/>
</dbReference>
<evidence type="ECO:0000313" key="1">
    <source>
        <dbReference type="EMBL" id="MCW7514557.1"/>
    </source>
</evidence>
<name>A0AAW5V9B9_9LEPT</name>
<dbReference type="AlphaFoldDB" id="A0AAW5V9B9"/>
<sequence length="60" mass="6839">MALWFKADSLILLDGENVQTWNDFSGKGNHLTQVTFPTRQPVYKTNRVNGLPALNFAQHH</sequence>
<organism evidence="1 2">
    <name type="scientific">Leptospira levettii</name>
    <dbReference type="NCBI Taxonomy" id="2023178"/>
    <lineage>
        <taxon>Bacteria</taxon>
        <taxon>Pseudomonadati</taxon>
        <taxon>Spirochaetota</taxon>
        <taxon>Spirochaetia</taxon>
        <taxon>Leptospirales</taxon>
        <taxon>Leptospiraceae</taxon>
        <taxon>Leptospira</taxon>
    </lineage>
</organism>
<gene>
    <name evidence="1" type="ORF">ND810_05270</name>
</gene>
<proteinExistence type="predicted"/>